<dbReference type="InterPro" id="IPR018165">
    <property type="entry name" value="Ala-tRNA-synth_IIc_core"/>
</dbReference>
<evidence type="ECO:0000259" key="7">
    <source>
        <dbReference type="PROSITE" id="PS50860"/>
    </source>
</evidence>
<sequence length="429" mass="47118">MEQVMTDRLYYQDSFLSRFTAHVTDIREDSRADGVSLWQIALDRTAFYPTSGGQPFDTGLFRATSRSGAVLEATVESVEEDASGQVWHYTRKPLLAGTAIEAEIDWERRLDHIQQHSGQHLLSAVFAHEIKAPTVGFHLGETESTIDLAVPPPAHHTIERIERLANQLIAEDRAVSIRTAPRAEAESLLAQGKLSKLPEREGDIRLIEIADYDLNACGGTHVRSTGQIGALLLRGVEKNSRGCRITFVAGDRAIAAARSDHELLHRAAGILSTGTAGIPAAVEKLLAESKIGARERMRLREEVATYHASRLLVEELPQHNLRVICRIFPDRDRDYIRLLASRVVASVPHTLALLASSESSPASIVLARTADLDLHCGETLTRALAVFGSRGGGSPDLAQGQLDELEVPNFFAQLTHQLREFLRSETANT</sequence>
<dbReference type="GO" id="GO:0004813">
    <property type="term" value="F:alanine-tRNA ligase activity"/>
    <property type="evidence" value="ECO:0007669"/>
    <property type="project" value="InterPro"/>
</dbReference>
<keyword evidence="4" id="KW-0479">Metal-binding</keyword>
<proteinExistence type="predicted"/>
<evidence type="ECO:0000256" key="6">
    <source>
        <dbReference type="ARBA" id="ARBA00032577"/>
    </source>
</evidence>
<dbReference type="PANTHER" id="PTHR43462:SF1">
    <property type="entry name" value="ALANYL-TRNA EDITING PROTEIN AARSD1"/>
    <property type="match status" value="1"/>
</dbReference>
<evidence type="ECO:0000256" key="5">
    <source>
        <dbReference type="ARBA" id="ARBA00022833"/>
    </source>
</evidence>
<dbReference type="Pfam" id="PF07973">
    <property type="entry name" value="tRNA_SAD"/>
    <property type="match status" value="1"/>
</dbReference>
<dbReference type="Gene3D" id="3.10.310.40">
    <property type="match status" value="1"/>
</dbReference>
<evidence type="ECO:0000313" key="8">
    <source>
        <dbReference type="EMBL" id="RXS94581.1"/>
    </source>
</evidence>
<dbReference type="GO" id="GO:0005524">
    <property type="term" value="F:ATP binding"/>
    <property type="evidence" value="ECO:0007669"/>
    <property type="project" value="InterPro"/>
</dbReference>
<dbReference type="InterPro" id="IPR018163">
    <property type="entry name" value="Thr/Ala-tRNA-synth_IIc_edit"/>
</dbReference>
<evidence type="ECO:0000256" key="3">
    <source>
        <dbReference type="ARBA" id="ARBA00017959"/>
    </source>
</evidence>
<dbReference type="GO" id="GO:0006419">
    <property type="term" value="P:alanyl-tRNA aminoacylation"/>
    <property type="evidence" value="ECO:0007669"/>
    <property type="project" value="InterPro"/>
</dbReference>
<dbReference type="GO" id="GO:0003676">
    <property type="term" value="F:nucleic acid binding"/>
    <property type="evidence" value="ECO:0007669"/>
    <property type="project" value="InterPro"/>
</dbReference>
<dbReference type="AlphaFoldDB" id="A0A4Q1SBR4"/>
<evidence type="ECO:0000256" key="4">
    <source>
        <dbReference type="ARBA" id="ARBA00022723"/>
    </source>
</evidence>
<accession>A0A4Q1SBR4</accession>
<dbReference type="InterPro" id="IPR012947">
    <property type="entry name" value="tRNA_SAD"/>
</dbReference>
<dbReference type="EMBL" id="SDMK01000003">
    <property type="protein sequence ID" value="RXS94581.1"/>
    <property type="molecule type" value="Genomic_DNA"/>
</dbReference>
<dbReference type="Gene3D" id="3.30.980.10">
    <property type="entry name" value="Threonyl-trna Synthetase, Chain A, domain 2"/>
    <property type="match status" value="1"/>
</dbReference>
<comment type="caution">
    <text evidence="8">The sequence shown here is derived from an EMBL/GenBank/DDBJ whole genome shotgun (WGS) entry which is preliminary data.</text>
</comment>
<comment type="subcellular location">
    <subcellularLocation>
        <location evidence="2">Cytoplasm</location>
    </subcellularLocation>
</comment>
<dbReference type="GO" id="GO:0046872">
    <property type="term" value="F:metal ion binding"/>
    <property type="evidence" value="ECO:0007669"/>
    <property type="project" value="UniProtKB-KW"/>
</dbReference>
<evidence type="ECO:0000256" key="2">
    <source>
        <dbReference type="ARBA" id="ARBA00004496"/>
    </source>
</evidence>
<dbReference type="InterPro" id="IPR051335">
    <property type="entry name" value="Alanyl-tRNA_Editing_Enzymes"/>
</dbReference>
<dbReference type="GO" id="GO:0002161">
    <property type="term" value="F:aminoacyl-tRNA deacylase activity"/>
    <property type="evidence" value="ECO:0007669"/>
    <property type="project" value="UniProtKB-ARBA"/>
</dbReference>
<organism evidence="8 9">
    <name type="scientific">Silvibacterium dinghuense</name>
    <dbReference type="NCBI Taxonomy" id="1560006"/>
    <lineage>
        <taxon>Bacteria</taxon>
        <taxon>Pseudomonadati</taxon>
        <taxon>Acidobacteriota</taxon>
        <taxon>Terriglobia</taxon>
        <taxon>Terriglobales</taxon>
        <taxon>Acidobacteriaceae</taxon>
        <taxon>Silvibacterium</taxon>
    </lineage>
</organism>
<dbReference type="InterPro" id="IPR018164">
    <property type="entry name" value="Ala-tRNA-synth_IIc_N"/>
</dbReference>
<dbReference type="OrthoDB" id="9812949at2"/>
<dbReference type="SUPFAM" id="SSF50447">
    <property type="entry name" value="Translation proteins"/>
    <property type="match status" value="1"/>
</dbReference>
<dbReference type="Proteomes" id="UP000290253">
    <property type="component" value="Unassembled WGS sequence"/>
</dbReference>
<dbReference type="Gene3D" id="2.40.30.130">
    <property type="match status" value="1"/>
</dbReference>
<dbReference type="GO" id="GO:0005737">
    <property type="term" value="C:cytoplasm"/>
    <property type="evidence" value="ECO:0007669"/>
    <property type="project" value="UniProtKB-SubCell"/>
</dbReference>
<dbReference type="Pfam" id="PF01411">
    <property type="entry name" value="tRNA-synt_2c"/>
    <property type="match status" value="1"/>
</dbReference>
<dbReference type="SMART" id="SM00863">
    <property type="entry name" value="tRNA_SAD"/>
    <property type="match status" value="1"/>
</dbReference>
<keyword evidence="9" id="KW-1185">Reference proteome</keyword>
<gene>
    <name evidence="8" type="ORF">ESZ00_16090</name>
</gene>
<dbReference type="SUPFAM" id="SSF55186">
    <property type="entry name" value="ThrRS/AlaRS common domain"/>
    <property type="match status" value="1"/>
</dbReference>
<reference evidence="8 9" key="1">
    <citation type="journal article" date="2016" name="Int. J. Syst. Evol. Microbiol.">
        <title>Acidipila dinghuensis sp. nov., an acidobacterium isolated from forest soil.</title>
        <authorList>
            <person name="Jiang Y.W."/>
            <person name="Wang J."/>
            <person name="Chen M.H."/>
            <person name="Lv Y.Y."/>
            <person name="Qiu L.H."/>
        </authorList>
    </citation>
    <scope>NUCLEOTIDE SEQUENCE [LARGE SCALE GENOMIC DNA]</scope>
    <source>
        <strain evidence="8 9">DHOF10</strain>
    </source>
</reference>
<dbReference type="PANTHER" id="PTHR43462">
    <property type="entry name" value="ALANYL-TRNA EDITING PROTEIN"/>
    <property type="match status" value="1"/>
</dbReference>
<keyword evidence="5" id="KW-0862">Zinc</keyword>
<feature type="domain" description="Alanyl-transfer RNA synthetases family profile" evidence="7">
    <location>
        <begin position="1"/>
        <end position="259"/>
    </location>
</feature>
<comment type="cofactor">
    <cofactor evidence="1">
        <name>Zn(2+)</name>
        <dbReference type="ChEBI" id="CHEBI:29105"/>
    </cofactor>
</comment>
<protein>
    <recommendedName>
        <fullName evidence="3">Alanine--tRNA ligase</fullName>
    </recommendedName>
    <alternativeName>
        <fullName evidence="6">Alanyl-tRNA synthetase</fullName>
    </alternativeName>
</protein>
<name>A0A4Q1SBR4_9BACT</name>
<evidence type="ECO:0000256" key="1">
    <source>
        <dbReference type="ARBA" id="ARBA00001947"/>
    </source>
</evidence>
<evidence type="ECO:0000313" key="9">
    <source>
        <dbReference type="Proteomes" id="UP000290253"/>
    </source>
</evidence>
<dbReference type="PROSITE" id="PS50860">
    <property type="entry name" value="AA_TRNA_LIGASE_II_ALA"/>
    <property type="match status" value="1"/>
</dbReference>
<dbReference type="InterPro" id="IPR009000">
    <property type="entry name" value="Transl_B-barrel_sf"/>
</dbReference>